<evidence type="ECO:0000259" key="1">
    <source>
        <dbReference type="Pfam" id="PF10908"/>
    </source>
</evidence>
<dbReference type="KEGG" id="sfo:Z042_19145"/>
<dbReference type="OrthoDB" id="6490254at2"/>
<feature type="domain" description="Tlde1" evidence="1">
    <location>
        <begin position="24"/>
        <end position="148"/>
    </location>
</feature>
<evidence type="ECO:0000313" key="3">
    <source>
        <dbReference type="Proteomes" id="UP000019030"/>
    </source>
</evidence>
<dbReference type="InterPro" id="IPR021225">
    <property type="entry name" value="Tlde1_dom"/>
</dbReference>
<proteinExistence type="predicted"/>
<organism evidence="2 3">
    <name type="scientific">Chania multitudinisentens RB-25</name>
    <dbReference type="NCBI Taxonomy" id="1441930"/>
    <lineage>
        <taxon>Bacteria</taxon>
        <taxon>Pseudomonadati</taxon>
        <taxon>Pseudomonadota</taxon>
        <taxon>Gammaproteobacteria</taxon>
        <taxon>Enterobacterales</taxon>
        <taxon>Yersiniaceae</taxon>
        <taxon>Chania</taxon>
    </lineage>
</organism>
<dbReference type="AlphaFoldDB" id="W0LGH7"/>
<dbReference type="PATRIC" id="fig|1441930.4.peg.3786"/>
<dbReference type="EMBL" id="CP007044">
    <property type="protein sequence ID" value="AHG21489.1"/>
    <property type="molecule type" value="Genomic_DNA"/>
</dbReference>
<protein>
    <recommendedName>
        <fullName evidence="1">Tlde1 domain-containing protein</fullName>
    </recommendedName>
</protein>
<accession>W0LGH7</accession>
<dbReference type="Proteomes" id="UP000019030">
    <property type="component" value="Chromosome"/>
</dbReference>
<evidence type="ECO:0000313" key="2">
    <source>
        <dbReference type="EMBL" id="AHG21489.1"/>
    </source>
</evidence>
<dbReference type="STRING" id="1441930.Z042_19145"/>
<name>W0LGH7_9GAMM</name>
<keyword evidence="3" id="KW-1185">Reference proteome</keyword>
<reference evidence="2 3" key="1">
    <citation type="submission" date="2014-01" db="EMBL/GenBank/DDBJ databases">
        <title>Isolation of Serratia multitudinisentens RB-25 from Ex-Landfill site.</title>
        <authorList>
            <person name="Robson E.H.J."/>
        </authorList>
    </citation>
    <scope>NUCLEOTIDE SEQUENCE [LARGE SCALE GENOMIC DNA]</scope>
    <source>
        <strain evidence="2 3">RB-25</strain>
    </source>
</reference>
<sequence>MAMNGKFYLNKAQFAPLDFSGVGRFPAFSGMDGFRNQPGCTYLKNDGAIPTGRYWIVARPVGGYRTRFRETLASVFNSNIRSQWFGLYRDDGTIDDFTFIDGVKRGNFRLHPMGPNRESKGCITMSRSTDFSMIRNMLLATSTVIIPGTDLAAYGTIEVVGYEDYCPAL</sequence>
<dbReference type="Pfam" id="PF10908">
    <property type="entry name" value="Tlde1_dom"/>
    <property type="match status" value="1"/>
</dbReference>
<dbReference type="eggNOG" id="ENOG5032SJM">
    <property type="taxonomic scope" value="Bacteria"/>
</dbReference>
<dbReference type="HOGENOM" id="CLU_117116_0_0_6"/>
<gene>
    <name evidence="2" type="ORF">Z042_19145</name>
</gene>
<reference evidence="2 3" key="2">
    <citation type="submission" date="2015-03" db="EMBL/GenBank/DDBJ databases">
        <authorList>
            <person name="Chan K.-G."/>
        </authorList>
    </citation>
    <scope>NUCLEOTIDE SEQUENCE [LARGE SCALE GENOMIC DNA]</scope>
    <source>
        <strain evidence="2 3">RB-25</strain>
    </source>
</reference>